<feature type="domain" description="Trichome birefringence-like N-terminal" evidence="10">
    <location>
        <begin position="120"/>
        <end position="172"/>
    </location>
</feature>
<dbReference type="InterPro" id="IPR029962">
    <property type="entry name" value="TBL"/>
</dbReference>
<feature type="domain" description="Trichome birefringence-like C-terminal" evidence="9">
    <location>
        <begin position="173"/>
        <end position="458"/>
    </location>
</feature>
<evidence type="ECO:0000256" key="5">
    <source>
        <dbReference type="ARBA" id="ARBA00022989"/>
    </source>
</evidence>
<comment type="similarity">
    <text evidence="2">Belongs to the PC-esterase family. TBL subfamily.</text>
</comment>
<comment type="caution">
    <text evidence="11">The sequence shown here is derived from an EMBL/GenBank/DDBJ whole genome shotgun (WGS) entry which is preliminary data.</text>
</comment>
<dbReference type="PANTHER" id="PTHR32285:SF22">
    <property type="entry name" value="PROTEIN TRICHOME BIREFRINGENCE"/>
    <property type="match status" value="1"/>
</dbReference>
<evidence type="ECO:0000256" key="4">
    <source>
        <dbReference type="ARBA" id="ARBA00022968"/>
    </source>
</evidence>
<accession>A0AAN8VZD6</accession>
<evidence type="ECO:0000256" key="3">
    <source>
        <dbReference type="ARBA" id="ARBA00022692"/>
    </source>
</evidence>
<dbReference type="Pfam" id="PF13839">
    <property type="entry name" value="PC-Esterase"/>
    <property type="match status" value="1"/>
</dbReference>
<feature type="transmembrane region" description="Helical" evidence="8">
    <location>
        <begin position="60"/>
        <end position="78"/>
    </location>
</feature>
<evidence type="ECO:0000256" key="1">
    <source>
        <dbReference type="ARBA" id="ARBA00004167"/>
    </source>
</evidence>
<dbReference type="InterPro" id="IPR026057">
    <property type="entry name" value="TBL_C"/>
</dbReference>
<name>A0AAN8VZD6_9MAGN</name>
<evidence type="ECO:0000259" key="10">
    <source>
        <dbReference type="Pfam" id="PF14416"/>
    </source>
</evidence>
<dbReference type="GO" id="GO:0016020">
    <property type="term" value="C:membrane"/>
    <property type="evidence" value="ECO:0007669"/>
    <property type="project" value="UniProtKB-SubCell"/>
</dbReference>
<dbReference type="InterPro" id="IPR025846">
    <property type="entry name" value="TBL_N"/>
</dbReference>
<evidence type="ECO:0000256" key="2">
    <source>
        <dbReference type="ARBA" id="ARBA00007727"/>
    </source>
</evidence>
<protein>
    <submittedName>
        <fullName evidence="11">PC-Esterase</fullName>
    </submittedName>
</protein>
<evidence type="ECO:0000256" key="6">
    <source>
        <dbReference type="ARBA" id="ARBA00023136"/>
    </source>
</evidence>
<keyword evidence="5 8" id="KW-1133">Transmembrane helix</keyword>
<proteinExistence type="inferred from homology"/>
<keyword evidence="12" id="KW-1185">Reference proteome</keyword>
<dbReference type="AlphaFoldDB" id="A0AAN8VZD6"/>
<evidence type="ECO:0000259" key="9">
    <source>
        <dbReference type="Pfam" id="PF13839"/>
    </source>
</evidence>
<keyword evidence="4" id="KW-0735">Signal-anchor</keyword>
<comment type="subcellular location">
    <subcellularLocation>
        <location evidence="1">Membrane</location>
        <topology evidence="1">Single-pass membrane protein</topology>
    </subcellularLocation>
</comment>
<evidence type="ECO:0000313" key="12">
    <source>
        <dbReference type="Proteomes" id="UP001370490"/>
    </source>
</evidence>
<dbReference type="Proteomes" id="UP001370490">
    <property type="component" value="Unassembled WGS sequence"/>
</dbReference>
<sequence>MSDHIETHPAVISPTTATSSPSSSPSSSSSLFTTPTKSDTKRLLPLTDPKASSSSKKTISLTYTIVFTFLACTLFLLYSRSSLSSPTLSASIHRSRFPSLLSHFRPTKKNKYEWLEKMVHCDFFHGRWVRDDSYPLYQPTSCPHIDESFDCARNGRPDRNYDSFKWKPYGCDIPRLNAKHMLKILKGKRLVYVGDSLNRNMWESMVCLLRNAVKDKSRVFEASKRIEFRTEGSYSFVFEDYNCSVEFFSSPFLVQQWEVLNKNGSKKETLRLDLIETSSDKYSSADFIVFNTGHWWTHEKTAKGKDYYQEGDHVYSEMSASEAFQRALRTWGRWVDAKTNSSKTAIFFRGYSFSHFGGGKWNTGGQCHRNVEPFKNETSRWRYPKKMRVLEKIIKEMKTHISYLNVTRMTNFRKDGHPSMYRKQNPTKEEQLTYLTHQDCSHWCLPGVPDVWNELLYAQILVRNYHRKQRMLHEKQTK</sequence>
<dbReference type="GO" id="GO:0016413">
    <property type="term" value="F:O-acetyltransferase activity"/>
    <property type="evidence" value="ECO:0007669"/>
    <property type="project" value="InterPro"/>
</dbReference>
<feature type="region of interest" description="Disordered" evidence="7">
    <location>
        <begin position="1"/>
        <end position="54"/>
    </location>
</feature>
<dbReference type="PANTHER" id="PTHR32285">
    <property type="entry name" value="PROTEIN TRICHOME BIREFRINGENCE-LIKE 9-RELATED"/>
    <property type="match status" value="1"/>
</dbReference>
<evidence type="ECO:0000313" key="11">
    <source>
        <dbReference type="EMBL" id="KAK6937048.1"/>
    </source>
</evidence>
<keyword evidence="3 8" id="KW-0812">Transmembrane</keyword>
<evidence type="ECO:0000256" key="8">
    <source>
        <dbReference type="SAM" id="Phobius"/>
    </source>
</evidence>
<feature type="compositionally biased region" description="Low complexity" evidence="7">
    <location>
        <begin position="13"/>
        <end position="37"/>
    </location>
</feature>
<evidence type="ECO:0000256" key="7">
    <source>
        <dbReference type="SAM" id="MobiDB-lite"/>
    </source>
</evidence>
<dbReference type="Pfam" id="PF14416">
    <property type="entry name" value="PMR5N"/>
    <property type="match status" value="1"/>
</dbReference>
<dbReference type="EMBL" id="JBAMMX010000007">
    <property type="protein sequence ID" value="KAK6937048.1"/>
    <property type="molecule type" value="Genomic_DNA"/>
</dbReference>
<keyword evidence="6 8" id="KW-0472">Membrane</keyword>
<dbReference type="GO" id="GO:0005794">
    <property type="term" value="C:Golgi apparatus"/>
    <property type="evidence" value="ECO:0007669"/>
    <property type="project" value="TreeGrafter"/>
</dbReference>
<reference evidence="11 12" key="1">
    <citation type="submission" date="2023-12" db="EMBL/GenBank/DDBJ databases">
        <title>A high-quality genome assembly for Dillenia turbinata (Dilleniales).</title>
        <authorList>
            <person name="Chanderbali A."/>
        </authorList>
    </citation>
    <scope>NUCLEOTIDE SEQUENCE [LARGE SCALE GENOMIC DNA]</scope>
    <source>
        <strain evidence="11">LSX21</strain>
        <tissue evidence="11">Leaf</tissue>
    </source>
</reference>
<gene>
    <name evidence="11" type="ORF">RJ641_034078</name>
</gene>
<organism evidence="11 12">
    <name type="scientific">Dillenia turbinata</name>
    <dbReference type="NCBI Taxonomy" id="194707"/>
    <lineage>
        <taxon>Eukaryota</taxon>
        <taxon>Viridiplantae</taxon>
        <taxon>Streptophyta</taxon>
        <taxon>Embryophyta</taxon>
        <taxon>Tracheophyta</taxon>
        <taxon>Spermatophyta</taxon>
        <taxon>Magnoliopsida</taxon>
        <taxon>eudicotyledons</taxon>
        <taxon>Gunneridae</taxon>
        <taxon>Pentapetalae</taxon>
        <taxon>Dilleniales</taxon>
        <taxon>Dilleniaceae</taxon>
        <taxon>Dillenia</taxon>
    </lineage>
</organism>